<evidence type="ECO:0000313" key="1">
    <source>
        <dbReference type="EMBL" id="MFC0476912.1"/>
    </source>
</evidence>
<name>A0ABV6KV75_9BACI</name>
<reference evidence="1 2" key="1">
    <citation type="submission" date="2024-09" db="EMBL/GenBank/DDBJ databases">
        <authorList>
            <person name="Sun Q."/>
            <person name="Mori K."/>
        </authorList>
    </citation>
    <scope>NUCLEOTIDE SEQUENCE [LARGE SCALE GENOMIC DNA]</scope>
    <source>
        <strain evidence="1 2">CGMCC 1.9126</strain>
    </source>
</reference>
<organism evidence="1 2">
    <name type="scientific">Robertmurraya beringensis</name>
    <dbReference type="NCBI Taxonomy" id="641660"/>
    <lineage>
        <taxon>Bacteria</taxon>
        <taxon>Bacillati</taxon>
        <taxon>Bacillota</taxon>
        <taxon>Bacilli</taxon>
        <taxon>Bacillales</taxon>
        <taxon>Bacillaceae</taxon>
        <taxon>Robertmurraya</taxon>
    </lineage>
</organism>
<keyword evidence="2" id="KW-1185">Reference proteome</keyword>
<proteinExistence type="predicted"/>
<evidence type="ECO:0000313" key="2">
    <source>
        <dbReference type="Proteomes" id="UP001589738"/>
    </source>
</evidence>
<dbReference type="EMBL" id="JBHLUU010000114">
    <property type="protein sequence ID" value="MFC0476912.1"/>
    <property type="molecule type" value="Genomic_DNA"/>
</dbReference>
<sequence length="145" mass="16894">MMMIEFYTGIETQFVVTEHRIYRNGEVIAEGDIQVYHLMLNEHAFFHIEQGENNPPLFLKLDKVTAVLPSQEVYRGTRRNRTAFKMSYLVRKHEEWIRNEEVISAVDGTHARQILKAQHGNDLRGIRSTHVPSMLVSTTPNQNQM</sequence>
<protein>
    <submittedName>
        <fullName evidence="1">Uncharacterized protein</fullName>
    </submittedName>
</protein>
<gene>
    <name evidence="1" type="ORF">ACFFHF_17045</name>
</gene>
<dbReference type="Proteomes" id="UP001589738">
    <property type="component" value="Unassembled WGS sequence"/>
</dbReference>
<dbReference type="RefSeq" id="WP_377058662.1">
    <property type="nucleotide sequence ID" value="NZ_JBHLUU010000114.1"/>
</dbReference>
<comment type="caution">
    <text evidence="1">The sequence shown here is derived from an EMBL/GenBank/DDBJ whole genome shotgun (WGS) entry which is preliminary data.</text>
</comment>
<accession>A0ABV6KV75</accession>